<dbReference type="RefSeq" id="WP_150454440.1">
    <property type="nucleotide sequence ID" value="NZ_VYKI01000009.1"/>
</dbReference>
<dbReference type="Proteomes" id="UP000326367">
    <property type="component" value="Unassembled WGS sequence"/>
</dbReference>
<keyword evidence="1" id="KW-1133">Transmembrane helix</keyword>
<dbReference type="EMBL" id="VYKI01000009">
    <property type="protein sequence ID" value="KAA8999096.1"/>
    <property type="molecule type" value="Genomic_DNA"/>
</dbReference>
<evidence type="ECO:0000256" key="1">
    <source>
        <dbReference type="SAM" id="Phobius"/>
    </source>
</evidence>
<keyword evidence="3" id="KW-1185">Reference proteome</keyword>
<evidence type="ECO:0000313" key="3">
    <source>
        <dbReference type="Proteomes" id="UP000326367"/>
    </source>
</evidence>
<proteinExistence type="predicted"/>
<reference evidence="2 3" key="1">
    <citation type="journal article" date="2020" name="Antonie Van Leeuwenhoek">
        <title>Stenotrophomonas cyclobalanopsidis sp. nov., isolated from the leaf spot disease of Cyclobalanopsis patelliformis.</title>
        <authorList>
            <person name="Bian D.R."/>
            <person name="Xue H."/>
            <person name="Piao C.G."/>
            <person name="Li Y."/>
        </authorList>
    </citation>
    <scope>NUCLEOTIDE SEQUENCE [LARGE SCALE GENOMIC DNA]</scope>
    <source>
        <strain evidence="2 3">TPQG1-4</strain>
    </source>
</reference>
<keyword evidence="1" id="KW-0472">Membrane</keyword>
<feature type="transmembrane region" description="Helical" evidence="1">
    <location>
        <begin position="111"/>
        <end position="133"/>
    </location>
</feature>
<gene>
    <name evidence="2" type="ORF">FJU31_08925</name>
</gene>
<name>A0ABQ6T150_9GAMM</name>
<keyword evidence="1" id="KW-0812">Transmembrane</keyword>
<comment type="caution">
    <text evidence="2">The sequence shown here is derived from an EMBL/GenBank/DDBJ whole genome shotgun (WGS) entry which is preliminary data.</text>
</comment>
<sequence length="191" mass="20618">MDERELEDLISKTALLMERYQRMCTDMAQQQSQLSAALNGLAQSLPAQFKTSADAAVAGLSRDSTTAVKQALLAPVSAYEQQLAASAKGVGRSTEALAAEVKRLQLASRGVVWKSVATAVTTVAILLGGAAWLGGHYRAEIERNQIEAALLRAYNRADVVRCGKEQLCANVDTRSKGIGEDGRYRQIRPRP</sequence>
<organism evidence="2 3">
    <name type="scientific">Stenotrophomonas cyclobalanopsidis</name>
    <dbReference type="NCBI Taxonomy" id="2771362"/>
    <lineage>
        <taxon>Bacteria</taxon>
        <taxon>Pseudomonadati</taxon>
        <taxon>Pseudomonadota</taxon>
        <taxon>Gammaproteobacteria</taxon>
        <taxon>Lysobacterales</taxon>
        <taxon>Lysobacteraceae</taxon>
        <taxon>Stenotrophomonas</taxon>
    </lineage>
</organism>
<evidence type="ECO:0000313" key="2">
    <source>
        <dbReference type="EMBL" id="KAA8999096.1"/>
    </source>
</evidence>
<protein>
    <recommendedName>
        <fullName evidence="4">Relaxation protein</fullName>
    </recommendedName>
</protein>
<evidence type="ECO:0008006" key="4">
    <source>
        <dbReference type="Google" id="ProtNLM"/>
    </source>
</evidence>
<accession>A0ABQ6T150</accession>